<evidence type="ECO:0000259" key="7">
    <source>
        <dbReference type="PROSITE" id="PS51012"/>
    </source>
</evidence>
<proteinExistence type="inferred from homology"/>
<gene>
    <name evidence="8" type="ORF">SAMN05421806_11015</name>
</gene>
<keyword evidence="3 6" id="KW-1133">Transmembrane helix</keyword>
<evidence type="ECO:0000313" key="8">
    <source>
        <dbReference type="EMBL" id="SDK66542.1"/>
    </source>
</evidence>
<evidence type="ECO:0000256" key="5">
    <source>
        <dbReference type="ARBA" id="ARBA00023251"/>
    </source>
</evidence>
<evidence type="ECO:0000256" key="3">
    <source>
        <dbReference type="ARBA" id="ARBA00022989"/>
    </source>
</evidence>
<dbReference type="GO" id="GO:0046677">
    <property type="term" value="P:response to antibiotic"/>
    <property type="evidence" value="ECO:0007669"/>
    <property type="project" value="UniProtKB-KW"/>
</dbReference>
<dbReference type="PIRSF" id="PIRSF006648">
    <property type="entry name" value="DrrB"/>
    <property type="match status" value="1"/>
</dbReference>
<dbReference type="AlphaFoldDB" id="A0A1G9DRP6"/>
<dbReference type="PANTHER" id="PTHR43229:SF2">
    <property type="entry name" value="NODULATION PROTEIN J"/>
    <property type="match status" value="1"/>
</dbReference>
<feature type="transmembrane region" description="Helical" evidence="6">
    <location>
        <begin position="195"/>
        <end position="212"/>
    </location>
</feature>
<organism evidence="8 9">
    <name type="scientific">Streptomyces indicus</name>
    <dbReference type="NCBI Taxonomy" id="417292"/>
    <lineage>
        <taxon>Bacteria</taxon>
        <taxon>Bacillati</taxon>
        <taxon>Actinomycetota</taxon>
        <taxon>Actinomycetes</taxon>
        <taxon>Kitasatosporales</taxon>
        <taxon>Streptomycetaceae</taxon>
        <taxon>Streptomyces</taxon>
    </lineage>
</organism>
<evidence type="ECO:0000313" key="9">
    <source>
        <dbReference type="Proteomes" id="UP000199155"/>
    </source>
</evidence>
<feature type="transmembrane region" description="Helical" evidence="6">
    <location>
        <begin position="47"/>
        <end position="67"/>
    </location>
</feature>
<protein>
    <recommendedName>
        <fullName evidence="6">Transport permease protein</fullName>
    </recommendedName>
</protein>
<feature type="transmembrane region" description="Helical" evidence="6">
    <location>
        <begin position="79"/>
        <end position="105"/>
    </location>
</feature>
<name>A0A1G9DRP6_9ACTN</name>
<dbReference type="InterPro" id="IPR051784">
    <property type="entry name" value="Nod_factor_ABC_transporter"/>
</dbReference>
<keyword evidence="6" id="KW-0813">Transport</keyword>
<keyword evidence="2 6" id="KW-0812">Transmembrane</keyword>
<keyword evidence="9" id="KW-1185">Reference proteome</keyword>
<keyword evidence="6" id="KW-1003">Cell membrane</keyword>
<dbReference type="GO" id="GO:0140359">
    <property type="term" value="F:ABC-type transporter activity"/>
    <property type="evidence" value="ECO:0007669"/>
    <property type="project" value="InterPro"/>
</dbReference>
<dbReference type="PROSITE" id="PS51012">
    <property type="entry name" value="ABC_TM2"/>
    <property type="match status" value="1"/>
</dbReference>
<keyword evidence="4 6" id="KW-0472">Membrane</keyword>
<feature type="transmembrane region" description="Helical" evidence="6">
    <location>
        <begin position="254"/>
        <end position="272"/>
    </location>
</feature>
<dbReference type="InterPro" id="IPR013525">
    <property type="entry name" value="ABC2_TM"/>
</dbReference>
<dbReference type="InterPro" id="IPR047817">
    <property type="entry name" value="ABC2_TM_bact-type"/>
</dbReference>
<comment type="subcellular location">
    <subcellularLocation>
        <location evidence="6">Cell membrane</location>
        <topology evidence="6">Multi-pass membrane protein</topology>
    </subcellularLocation>
    <subcellularLocation>
        <location evidence="1">Membrane</location>
        <topology evidence="1">Multi-pass membrane protein</topology>
    </subcellularLocation>
</comment>
<dbReference type="Pfam" id="PF01061">
    <property type="entry name" value="ABC2_membrane"/>
    <property type="match status" value="1"/>
</dbReference>
<feature type="domain" description="ABC transmembrane type-2" evidence="7">
    <location>
        <begin position="47"/>
        <end position="275"/>
    </location>
</feature>
<evidence type="ECO:0000256" key="6">
    <source>
        <dbReference type="RuleBase" id="RU361157"/>
    </source>
</evidence>
<reference evidence="8 9" key="1">
    <citation type="submission" date="2016-10" db="EMBL/GenBank/DDBJ databases">
        <authorList>
            <person name="de Groot N.N."/>
        </authorList>
    </citation>
    <scope>NUCLEOTIDE SEQUENCE [LARGE SCALE GENOMIC DNA]</scope>
    <source>
        <strain evidence="8 9">CGMCC 4.5727</strain>
    </source>
</reference>
<accession>A0A1G9DRP6</accession>
<dbReference type="RefSeq" id="WP_093613325.1">
    <property type="nucleotide sequence ID" value="NZ_FNFF01000010.1"/>
</dbReference>
<dbReference type="EMBL" id="FNFF01000010">
    <property type="protein sequence ID" value="SDK66542.1"/>
    <property type="molecule type" value="Genomic_DNA"/>
</dbReference>
<dbReference type="STRING" id="417292.SAMN05421806_11015"/>
<feature type="transmembrane region" description="Helical" evidence="6">
    <location>
        <begin position="126"/>
        <end position="153"/>
    </location>
</feature>
<dbReference type="OrthoDB" id="8988363at2"/>
<dbReference type="Proteomes" id="UP000199155">
    <property type="component" value="Unassembled WGS sequence"/>
</dbReference>
<evidence type="ECO:0000256" key="4">
    <source>
        <dbReference type="ARBA" id="ARBA00023136"/>
    </source>
</evidence>
<dbReference type="PANTHER" id="PTHR43229">
    <property type="entry name" value="NODULATION PROTEIN J"/>
    <property type="match status" value="1"/>
</dbReference>
<evidence type="ECO:0000256" key="2">
    <source>
        <dbReference type="ARBA" id="ARBA00022692"/>
    </source>
</evidence>
<evidence type="ECO:0000256" key="1">
    <source>
        <dbReference type="ARBA" id="ARBA00004141"/>
    </source>
</evidence>
<keyword evidence="5" id="KW-0046">Antibiotic resistance</keyword>
<feature type="transmembrane region" description="Helical" evidence="6">
    <location>
        <begin position="159"/>
        <end position="183"/>
    </location>
</feature>
<sequence length="277" mass="29389">MSTQTISAPAPATTPAELSGRVGLAQTVSHSFALAGRGFTKFMKSPIQLVDVVLTPIITLLMFIYLFGESMAQGDTDWYLHHVVPGVMVMAVFQASVGIGSSLAADASTGIFDRFRSMPIARSAPLIGAVLADIVRYVGCLATLVVLALVMGYRFGTNPVAWLGALVLLIGFALSFSWMSVYLGMLIKNPTSVQGLMTILILPLTFASNVFMKPEGMPGWLQAWSDVNPVSLVADAVRGLLNGGPVAEGLTGSLIWMAAIVAVFFPLAMRAYRRSAG</sequence>
<dbReference type="GO" id="GO:0043190">
    <property type="term" value="C:ATP-binding cassette (ABC) transporter complex"/>
    <property type="evidence" value="ECO:0007669"/>
    <property type="project" value="InterPro"/>
</dbReference>
<comment type="similarity">
    <text evidence="6">Belongs to the ABC-2 integral membrane protein family.</text>
</comment>
<dbReference type="InterPro" id="IPR000412">
    <property type="entry name" value="ABC_2_transport"/>
</dbReference>